<dbReference type="EMBL" id="OZ018776">
    <property type="protein sequence ID" value="CAK9121081.1"/>
    <property type="molecule type" value="Genomic_DNA"/>
</dbReference>
<evidence type="ECO:0000313" key="2">
    <source>
        <dbReference type="Proteomes" id="UP001642485"/>
    </source>
</evidence>
<keyword evidence="2" id="KW-1185">Reference proteome</keyword>
<reference evidence="1 2" key="1">
    <citation type="submission" date="2024-02" db="EMBL/GenBank/DDBJ databases">
        <authorList>
            <person name="Nijsse B."/>
            <person name="Sprong H."/>
        </authorList>
    </citation>
    <scope>NUCLEOTIDE SEQUENCE [LARGE SCALE GENOMIC DNA]</scope>
    <source>
        <strain evidence="1">OB144</strain>
    </source>
</reference>
<gene>
    <name evidence="1" type="ORF">OB144RH_04765</name>
</gene>
<protein>
    <submittedName>
        <fullName evidence="1">DUF2127 domain-containing protein</fullName>
    </submittedName>
</protein>
<sequence>MITLFAAITGFISSIIPEVLKIYKDINDKKHEINILDRQIANNKLNQSKTFTELTISQEMAEQYSLYSTYKSGVSWVDALNGLVRPILAYSFFAMYGGVKYVQYKSLKSSALLVEYLDILWSIEDQTIFVGIISFYFGQRTFSKLWKYTRSISKRARSSQGEERSVYLIREHHRSCRTTTPIFEIDRVY</sequence>
<proteinExistence type="predicted"/>
<evidence type="ECO:0000313" key="1">
    <source>
        <dbReference type="EMBL" id="CAK9121081.1"/>
    </source>
</evidence>
<name>A0ABM9NC36_RICHE</name>
<dbReference type="RefSeq" id="WP_010423509.1">
    <property type="nucleotide sequence ID" value="NZ_OY974080.1"/>
</dbReference>
<dbReference type="Proteomes" id="UP001642485">
    <property type="component" value="Chromosome"/>
</dbReference>
<organism evidence="1 2">
    <name type="scientific">Rickettsia helvetica</name>
    <dbReference type="NCBI Taxonomy" id="35789"/>
    <lineage>
        <taxon>Bacteria</taxon>
        <taxon>Pseudomonadati</taxon>
        <taxon>Pseudomonadota</taxon>
        <taxon>Alphaproteobacteria</taxon>
        <taxon>Rickettsiales</taxon>
        <taxon>Rickettsiaceae</taxon>
        <taxon>Rickettsieae</taxon>
        <taxon>Rickettsia</taxon>
        <taxon>spotted fever group</taxon>
    </lineage>
</organism>
<accession>A0ABM9NC36</accession>